<evidence type="ECO:0000256" key="2">
    <source>
        <dbReference type="ARBA" id="ARBA00022763"/>
    </source>
</evidence>
<dbReference type="InterPro" id="IPR001126">
    <property type="entry name" value="UmuC"/>
</dbReference>
<organism evidence="7 8">
    <name type="scientific">Hymenobacter monticola</name>
    <dbReference type="NCBI Taxonomy" id="1705399"/>
    <lineage>
        <taxon>Bacteria</taxon>
        <taxon>Pseudomonadati</taxon>
        <taxon>Bacteroidota</taxon>
        <taxon>Cytophagia</taxon>
        <taxon>Cytophagales</taxon>
        <taxon>Hymenobacteraceae</taxon>
        <taxon>Hymenobacter</taxon>
    </lineage>
</organism>
<dbReference type="InterPro" id="IPR036775">
    <property type="entry name" value="DNA_pol_Y-fam_lit_finger_sf"/>
</dbReference>
<evidence type="ECO:0000256" key="5">
    <source>
        <dbReference type="ARBA" id="ARBA00023236"/>
    </source>
</evidence>
<feature type="domain" description="UmuC" evidence="6">
    <location>
        <begin position="2"/>
        <end position="190"/>
    </location>
</feature>
<proteinExistence type="inferred from homology"/>
<keyword evidence="8" id="KW-1185">Reference proteome</keyword>
<name>A0ABY4B6G3_9BACT</name>
<dbReference type="SUPFAM" id="SSF56672">
    <property type="entry name" value="DNA/RNA polymerases"/>
    <property type="match status" value="1"/>
</dbReference>
<dbReference type="InterPro" id="IPR050116">
    <property type="entry name" value="DNA_polymerase-Y"/>
</dbReference>
<sequence length="431" mass="46490">MFGLVDCNNFYASCERVFRPELEGRPVVVLSNNDGCVVARSQEAKALGLKMGVPYFQVKAEFEQRGGVACSSNYELYGDMSRRVMWYLQQRAPAVEIYSVDEAFLDLHGMQQHFDLAGWAGDVRGAVRQRTGIPVCVGVAPTKTLAKVANRLAKKDALAGMGAGVLVLDDEAQRREALSRVPVQDVWGVGHKNAGKLYAVGVRTAAQLAGVGDAWARKNLGGVVGARLLHELRGFSCSGVVVEPDVRKSVCKSRSFGQVLSEMEQVAGAVATHAARAGEILRHDGLAARLLTVTVETSRFANMPPPYSSSAQLTLPVATDDTLTLTKWAQRGLERIWRPGLRYVKAGVVLDGLERAGVNQQASLFGDVATSPARAKLMRALDALNGRFGTGAVKVAAAVPAPGTREPWGMRRNAKSPAFTTKWGELWQVKC</sequence>
<keyword evidence="3" id="KW-0741">SOS mutagenesis</keyword>
<evidence type="ECO:0000313" key="7">
    <source>
        <dbReference type="EMBL" id="UOE33286.1"/>
    </source>
</evidence>
<dbReference type="InterPro" id="IPR043502">
    <property type="entry name" value="DNA/RNA_pol_sf"/>
</dbReference>
<dbReference type="Pfam" id="PF11799">
    <property type="entry name" value="IMS_C"/>
    <property type="match status" value="1"/>
</dbReference>
<evidence type="ECO:0000256" key="3">
    <source>
        <dbReference type="ARBA" id="ARBA00023199"/>
    </source>
</evidence>
<dbReference type="Pfam" id="PF00817">
    <property type="entry name" value="IMS"/>
    <property type="match status" value="1"/>
</dbReference>
<keyword evidence="5" id="KW-0742">SOS response</keyword>
<evidence type="ECO:0000256" key="4">
    <source>
        <dbReference type="ARBA" id="ARBA00023204"/>
    </source>
</evidence>
<protein>
    <submittedName>
        <fullName evidence="7">Y-family DNA polymerase</fullName>
    </submittedName>
</protein>
<keyword evidence="4" id="KW-0234">DNA repair</keyword>
<gene>
    <name evidence="7" type="ORF">MTP16_19440</name>
</gene>
<evidence type="ECO:0000313" key="8">
    <source>
        <dbReference type="Proteomes" id="UP000831390"/>
    </source>
</evidence>
<comment type="similarity">
    <text evidence="1">Belongs to the DNA polymerase type-Y family.</text>
</comment>
<dbReference type="PROSITE" id="PS50173">
    <property type="entry name" value="UMUC"/>
    <property type="match status" value="1"/>
</dbReference>
<dbReference type="Gene3D" id="3.40.1170.60">
    <property type="match status" value="1"/>
</dbReference>
<accession>A0ABY4B6G3</accession>
<keyword evidence="2" id="KW-0227">DNA damage</keyword>
<reference evidence="7 8" key="1">
    <citation type="submission" date="2022-03" db="EMBL/GenBank/DDBJ databases">
        <title>Hymenobactersp. isolated from the air.</title>
        <authorList>
            <person name="Won M."/>
            <person name="Kwon S.-W."/>
        </authorList>
    </citation>
    <scope>NUCLEOTIDE SEQUENCE [LARGE SCALE GENOMIC DNA]</scope>
    <source>
        <strain evidence="7 8">KACC 22596</strain>
    </source>
</reference>
<dbReference type="PANTHER" id="PTHR11076">
    <property type="entry name" value="DNA REPAIR POLYMERASE UMUC / TRANSFERASE FAMILY MEMBER"/>
    <property type="match status" value="1"/>
</dbReference>
<dbReference type="Gene3D" id="3.30.1490.100">
    <property type="entry name" value="DNA polymerase, Y-family, little finger domain"/>
    <property type="match status" value="1"/>
</dbReference>
<dbReference type="InterPro" id="IPR017961">
    <property type="entry name" value="DNA_pol_Y-fam_little_finger"/>
</dbReference>
<dbReference type="EMBL" id="CP094534">
    <property type="protein sequence ID" value="UOE33286.1"/>
    <property type="molecule type" value="Genomic_DNA"/>
</dbReference>
<dbReference type="Pfam" id="PF13438">
    <property type="entry name" value="DUF4113"/>
    <property type="match status" value="1"/>
</dbReference>
<dbReference type="Gene3D" id="1.10.150.20">
    <property type="entry name" value="5' to 3' exonuclease, C-terminal subdomain"/>
    <property type="match status" value="1"/>
</dbReference>
<evidence type="ECO:0000259" key="6">
    <source>
        <dbReference type="PROSITE" id="PS50173"/>
    </source>
</evidence>
<dbReference type="CDD" id="cd01700">
    <property type="entry name" value="PolY_Pol_V_umuC"/>
    <property type="match status" value="1"/>
</dbReference>
<dbReference type="InterPro" id="IPR025188">
    <property type="entry name" value="DUF4113"/>
</dbReference>
<dbReference type="RefSeq" id="WP_243512974.1">
    <property type="nucleotide sequence ID" value="NZ_CP094534.1"/>
</dbReference>
<dbReference type="SUPFAM" id="SSF100879">
    <property type="entry name" value="Lesion bypass DNA polymerase (Y-family), little finger domain"/>
    <property type="match status" value="1"/>
</dbReference>
<dbReference type="Gene3D" id="3.30.70.270">
    <property type="match status" value="1"/>
</dbReference>
<dbReference type="PANTHER" id="PTHR11076:SF34">
    <property type="entry name" value="PROTEIN UMUC"/>
    <property type="match status" value="1"/>
</dbReference>
<evidence type="ECO:0000256" key="1">
    <source>
        <dbReference type="ARBA" id="ARBA00010945"/>
    </source>
</evidence>
<dbReference type="Proteomes" id="UP000831390">
    <property type="component" value="Chromosome"/>
</dbReference>
<dbReference type="InterPro" id="IPR043128">
    <property type="entry name" value="Rev_trsase/Diguanyl_cyclase"/>
</dbReference>